<sequence length="111" mass="13232">MRIIYYDFEENLSNIKKITQGFDFDFKPNLCCLTCINIFCFNEHPEILDEIKMFKLDQKKNLLVFYGKLFENYNGDDLVRFLKSNDLCSCVWANNPYLILPALRMAEIIRI</sequence>
<evidence type="ECO:0000313" key="1">
    <source>
        <dbReference type="EMBL" id="OHA49109.1"/>
    </source>
</evidence>
<comment type="caution">
    <text evidence="1">The sequence shown here is derived from an EMBL/GenBank/DDBJ whole genome shotgun (WGS) entry which is preliminary data.</text>
</comment>
<protein>
    <submittedName>
        <fullName evidence="1">Uncharacterized protein</fullName>
    </submittedName>
</protein>
<gene>
    <name evidence="1" type="ORF">A2W59_02235</name>
</gene>
<dbReference type="AlphaFoldDB" id="A0A1G2PMZ1"/>
<reference evidence="1 2" key="1">
    <citation type="journal article" date="2016" name="Nat. Commun.">
        <title>Thousands of microbial genomes shed light on interconnected biogeochemical processes in an aquifer system.</title>
        <authorList>
            <person name="Anantharaman K."/>
            <person name="Brown C.T."/>
            <person name="Hug L.A."/>
            <person name="Sharon I."/>
            <person name="Castelle C.J."/>
            <person name="Probst A.J."/>
            <person name="Thomas B.C."/>
            <person name="Singh A."/>
            <person name="Wilkins M.J."/>
            <person name="Karaoz U."/>
            <person name="Brodie E.L."/>
            <person name="Williams K.H."/>
            <person name="Hubbard S.S."/>
            <person name="Banfield J.F."/>
        </authorList>
    </citation>
    <scope>NUCLEOTIDE SEQUENCE [LARGE SCALE GENOMIC DNA]</scope>
</reference>
<dbReference type="Proteomes" id="UP000178646">
    <property type="component" value="Unassembled WGS sequence"/>
</dbReference>
<evidence type="ECO:0000313" key="2">
    <source>
        <dbReference type="Proteomes" id="UP000178646"/>
    </source>
</evidence>
<proteinExistence type="predicted"/>
<accession>A0A1G2PMZ1</accession>
<organism evidence="1 2">
    <name type="scientific">Candidatus Terrybacteria bacterium RIFCSPHIGHO2_02_41_19</name>
    <dbReference type="NCBI Taxonomy" id="1802364"/>
    <lineage>
        <taxon>Bacteria</taxon>
        <taxon>Candidatus Terryibacteriota</taxon>
    </lineage>
</organism>
<dbReference type="EMBL" id="MHSU01000038">
    <property type="protein sequence ID" value="OHA49109.1"/>
    <property type="molecule type" value="Genomic_DNA"/>
</dbReference>
<name>A0A1G2PMZ1_9BACT</name>